<evidence type="ECO:0000256" key="1">
    <source>
        <dbReference type="SAM" id="Coils"/>
    </source>
</evidence>
<evidence type="ECO:0000313" key="3">
    <source>
        <dbReference type="EMBL" id="VAW54804.1"/>
    </source>
</evidence>
<accession>A0A3B0XFP4</accession>
<dbReference type="AlphaFoldDB" id="A0A3B0XFP4"/>
<dbReference type="InterPro" id="IPR025392">
    <property type="entry name" value="DUF4124"/>
</dbReference>
<evidence type="ECO:0000259" key="2">
    <source>
        <dbReference type="Pfam" id="PF13511"/>
    </source>
</evidence>
<feature type="coiled-coil region" evidence="1">
    <location>
        <begin position="122"/>
        <end position="178"/>
    </location>
</feature>
<proteinExistence type="predicted"/>
<feature type="domain" description="DUF4124" evidence="2">
    <location>
        <begin position="12"/>
        <end position="42"/>
    </location>
</feature>
<keyword evidence="1" id="KW-0175">Coiled coil</keyword>
<protein>
    <recommendedName>
        <fullName evidence="2">DUF4124 domain-containing protein</fullName>
    </recommendedName>
</protein>
<sequence>MRFPLLIITTILLSSSFAVQAKMYKWVDEDGQMHFGDKIPVKYQVKAHDEINESGAVVKHRKAEKTIEEKAVAARAERERKRLALIEKKKRQRDRVLLDTYTTERDLFVARDSRLDAVGSQIQLAESIIKDSNNKIESMEKQVVSIEKSNRKVPDSLYKRIENERHQVEIQSRVMEKNIARRDEITEQFNGYIVRFKELKAEQKAKRERIARERGL</sequence>
<organism evidence="3">
    <name type="scientific">hydrothermal vent metagenome</name>
    <dbReference type="NCBI Taxonomy" id="652676"/>
    <lineage>
        <taxon>unclassified sequences</taxon>
        <taxon>metagenomes</taxon>
        <taxon>ecological metagenomes</taxon>
    </lineage>
</organism>
<name>A0A3B0XFP4_9ZZZZ</name>
<gene>
    <name evidence="3" type="ORF">MNBD_GAMMA05-1781</name>
</gene>
<dbReference type="EMBL" id="UOFE01000044">
    <property type="protein sequence ID" value="VAW54804.1"/>
    <property type="molecule type" value="Genomic_DNA"/>
</dbReference>
<reference evidence="3" key="1">
    <citation type="submission" date="2018-06" db="EMBL/GenBank/DDBJ databases">
        <authorList>
            <person name="Zhirakovskaya E."/>
        </authorList>
    </citation>
    <scope>NUCLEOTIDE SEQUENCE</scope>
</reference>
<dbReference type="Pfam" id="PF13511">
    <property type="entry name" value="DUF4124"/>
    <property type="match status" value="1"/>
</dbReference>